<sequence>MDPAAEAVIDAGTVSSTESSFSALSLARLSSPSRGGCLRQQMLQTASGGVESSISRGRGPLASNPGACSPNRPASPPPFQGLPGAARLCAGDTRAACACAGTLGTPTCARPGFVSCSIQRSGLLTALDPVTTVVASRPASISSHHSAINLAPYEPPPSGLSLVPPLTLRSLSFDSHSAIRFYGTHHPRFSLVFSFSWRLPHPISASPSPRGRRPLPTQRLGGERRRPDFCDRPDNDDLSIALTAFKMAGRYERVGLHDFVRGRDPRLTWMSQVNEHDEDDVESHQSRLQRPVPNSPPPSFHSRASSPTRNGQVDPDLADAFDADGDSDDEADDTQRLVRQSTTPSSGSVSSGHIGAASQQAPVQPPNPTSSGSRPRFMGGGVGTDGVFANMSARPERTESEKDEQPPTYEQAAADAAPPYWETTILAPGFGGFDEVYVDGMPVGSVFSFIWNGMISTSFQLVGFLLTYLLHSTHAAKNGSRAGLGITLIQYGFYMKGTSENEPPQMNGPDGYAAPPDPNSHDFDAGDVTEGGGSGAVTGGEWMAYVLMVVGWFILIKSVAEFLKARRHEQLVMQSPDRGLNVPIIAEGENPERVVSSSGAGGCALDAWRGNASAACQSVAARHPIVTSPPPPHATSARRPVPCLDITRESHLPTTPIITNRATLPQSHSRVAATSRPPPQQETPSTPSAYKSKLASPKKLLLRPLILLSQLSRAVSQRPVVAVAAAHHQHPPHHQQRPLSHALQSLDMAWRCSGGTNTALVDNLWRHGLISDPAVKEAFLRVDRAHYAPTLPYDDSPQAIGHAATISAPHMHASAVEHVLPYLLPSAASPAPRALDVGSGSGYLTHVLAELVGERGMVVGLEHIKPLRDLGEVNMGKSADGRALLESGRARFRVGDGRVGLKEEARPGEEEWGTGWDVIHVGASAREVHPQLLNQLKAPGCMFIPVDDDEDGFSQHVWRITKDKDGKVTKDRLFGVRYVPLTDAPRV</sequence>
<keyword evidence="4" id="KW-0472">Membrane</keyword>
<feature type="compositionally biased region" description="Polar residues" evidence="5">
    <location>
        <begin position="302"/>
        <end position="311"/>
    </location>
</feature>
<feature type="compositionally biased region" description="Low complexity" evidence="5">
    <location>
        <begin position="682"/>
        <end position="693"/>
    </location>
</feature>
<evidence type="ECO:0000256" key="4">
    <source>
        <dbReference type="ARBA" id="ARBA00023136"/>
    </source>
</evidence>
<evidence type="ECO:0000313" key="6">
    <source>
        <dbReference type="EMBL" id="PWI76015.1"/>
    </source>
</evidence>
<reference evidence="6 7" key="1">
    <citation type="journal article" date="2016" name="Front. Microbiol.">
        <title>Genome and transcriptome sequences reveal the specific parasitism of the nematophagous Purpureocillium lilacinum 36-1.</title>
        <authorList>
            <person name="Xie J."/>
            <person name="Li S."/>
            <person name="Mo C."/>
            <person name="Xiao X."/>
            <person name="Peng D."/>
            <person name="Wang G."/>
            <person name="Xiao Y."/>
        </authorList>
    </citation>
    <scope>NUCLEOTIDE SEQUENCE [LARGE SCALE GENOMIC DNA]</scope>
    <source>
        <strain evidence="6 7">36-1</strain>
    </source>
</reference>
<dbReference type="CDD" id="cd22212">
    <property type="entry name" value="NDFIP-like"/>
    <property type="match status" value="1"/>
</dbReference>
<feature type="compositionally biased region" description="Basic and acidic residues" evidence="5">
    <location>
        <begin position="221"/>
        <end position="233"/>
    </location>
</feature>
<dbReference type="GO" id="GO:0048471">
    <property type="term" value="C:perinuclear region of cytoplasm"/>
    <property type="evidence" value="ECO:0007669"/>
    <property type="project" value="TreeGrafter"/>
</dbReference>
<dbReference type="Pfam" id="PF01135">
    <property type="entry name" value="PCMT"/>
    <property type="match status" value="1"/>
</dbReference>
<dbReference type="Proteomes" id="UP000245956">
    <property type="component" value="Unassembled WGS sequence"/>
</dbReference>
<keyword evidence="2" id="KW-0812">Transmembrane</keyword>
<dbReference type="GO" id="GO:0007034">
    <property type="term" value="P:vacuolar transport"/>
    <property type="evidence" value="ECO:0007669"/>
    <property type="project" value="InterPro"/>
</dbReference>
<comment type="subcellular location">
    <subcellularLocation>
        <location evidence="1">Membrane</location>
        <topology evidence="1">Multi-pass membrane protein</topology>
    </subcellularLocation>
</comment>
<feature type="compositionally biased region" description="Polar residues" evidence="5">
    <location>
        <begin position="652"/>
        <end position="669"/>
    </location>
</feature>
<accession>A0A2U3END3</accession>
<dbReference type="Pfam" id="PF10176">
    <property type="entry name" value="NEDD4_Bsd2"/>
    <property type="match status" value="1"/>
</dbReference>
<dbReference type="GO" id="GO:0030001">
    <property type="term" value="P:metal ion transport"/>
    <property type="evidence" value="ECO:0007669"/>
    <property type="project" value="InterPro"/>
</dbReference>
<dbReference type="Gene3D" id="3.40.50.150">
    <property type="entry name" value="Vaccinia Virus protein VP39"/>
    <property type="match status" value="1"/>
</dbReference>
<feature type="region of interest" description="Disordered" evidence="5">
    <location>
        <begin position="500"/>
        <end position="532"/>
    </location>
</feature>
<dbReference type="GO" id="GO:0005794">
    <property type="term" value="C:Golgi apparatus"/>
    <property type="evidence" value="ECO:0007669"/>
    <property type="project" value="TreeGrafter"/>
</dbReference>
<dbReference type="InterPro" id="IPR019325">
    <property type="entry name" value="NEDD4/Bsd2"/>
</dbReference>
<dbReference type="PANTHER" id="PTHR13396:SF5">
    <property type="entry name" value="NEDD4 FAMILY INTERACTING PROTEIN"/>
    <property type="match status" value="1"/>
</dbReference>
<dbReference type="InterPro" id="IPR029063">
    <property type="entry name" value="SAM-dependent_MTases_sf"/>
</dbReference>
<keyword evidence="3" id="KW-1133">Transmembrane helix</keyword>
<feature type="region of interest" description="Disordered" evidence="5">
    <location>
        <begin position="204"/>
        <end position="233"/>
    </location>
</feature>
<evidence type="ECO:0000256" key="2">
    <source>
        <dbReference type="ARBA" id="ARBA00022692"/>
    </source>
</evidence>
<proteinExistence type="predicted"/>
<dbReference type="SUPFAM" id="SSF53335">
    <property type="entry name" value="S-adenosyl-L-methionine-dependent methyltransferases"/>
    <property type="match status" value="1"/>
</dbReference>
<dbReference type="GO" id="GO:0006511">
    <property type="term" value="P:ubiquitin-dependent protein catabolic process"/>
    <property type="evidence" value="ECO:0007669"/>
    <property type="project" value="TreeGrafter"/>
</dbReference>
<evidence type="ECO:0000256" key="5">
    <source>
        <dbReference type="SAM" id="MobiDB-lite"/>
    </source>
</evidence>
<evidence type="ECO:0000256" key="1">
    <source>
        <dbReference type="ARBA" id="ARBA00004141"/>
    </source>
</evidence>
<dbReference type="GO" id="GO:0005783">
    <property type="term" value="C:endoplasmic reticulum"/>
    <property type="evidence" value="ECO:0007669"/>
    <property type="project" value="TreeGrafter"/>
</dbReference>
<dbReference type="GO" id="GO:0016020">
    <property type="term" value="C:membrane"/>
    <property type="evidence" value="ECO:0007669"/>
    <property type="project" value="UniProtKB-SubCell"/>
</dbReference>
<protein>
    <submittedName>
        <fullName evidence="6">Metal homeostatis protein bsd2</fullName>
    </submittedName>
</protein>
<feature type="compositionally biased region" description="Low complexity" evidence="5">
    <location>
        <begin position="341"/>
        <end position="352"/>
    </location>
</feature>
<dbReference type="GO" id="GO:0031398">
    <property type="term" value="P:positive regulation of protein ubiquitination"/>
    <property type="evidence" value="ECO:0007669"/>
    <property type="project" value="TreeGrafter"/>
</dbReference>
<comment type="caution">
    <text evidence="6">The sequence shown here is derived from an EMBL/GenBank/DDBJ whole genome shotgun (WGS) entry which is preliminary data.</text>
</comment>
<evidence type="ECO:0000256" key="3">
    <source>
        <dbReference type="ARBA" id="ARBA00022989"/>
    </source>
</evidence>
<dbReference type="PANTHER" id="PTHR13396">
    <property type="entry name" value="NEDD4 FAMILY INTERACTING PROTEIN 1/2"/>
    <property type="match status" value="1"/>
</dbReference>
<feature type="region of interest" description="Disordered" evidence="5">
    <location>
        <begin position="650"/>
        <end position="693"/>
    </location>
</feature>
<dbReference type="EMBL" id="LCWV01000002">
    <property type="protein sequence ID" value="PWI76015.1"/>
    <property type="molecule type" value="Genomic_DNA"/>
</dbReference>
<dbReference type="AlphaFoldDB" id="A0A2U3END3"/>
<feature type="region of interest" description="Disordered" evidence="5">
    <location>
        <begin position="276"/>
        <end position="415"/>
    </location>
</feature>
<name>A0A2U3END3_PURLI</name>
<feature type="compositionally biased region" description="Acidic residues" evidence="5">
    <location>
        <begin position="316"/>
        <end position="332"/>
    </location>
</feature>
<feature type="region of interest" description="Disordered" evidence="5">
    <location>
        <begin position="48"/>
        <end position="79"/>
    </location>
</feature>
<dbReference type="CDD" id="cd02440">
    <property type="entry name" value="AdoMet_MTases"/>
    <property type="match status" value="1"/>
</dbReference>
<feature type="compositionally biased region" description="Basic and acidic residues" evidence="5">
    <location>
        <begin position="394"/>
        <end position="405"/>
    </location>
</feature>
<organism evidence="6 7">
    <name type="scientific">Purpureocillium lilacinum</name>
    <name type="common">Paecilomyces lilacinus</name>
    <dbReference type="NCBI Taxonomy" id="33203"/>
    <lineage>
        <taxon>Eukaryota</taxon>
        <taxon>Fungi</taxon>
        <taxon>Dikarya</taxon>
        <taxon>Ascomycota</taxon>
        <taxon>Pezizomycotina</taxon>
        <taxon>Sordariomycetes</taxon>
        <taxon>Hypocreomycetidae</taxon>
        <taxon>Hypocreales</taxon>
        <taxon>Ophiocordycipitaceae</taxon>
        <taxon>Purpureocillium</taxon>
    </lineage>
</organism>
<evidence type="ECO:0000313" key="7">
    <source>
        <dbReference type="Proteomes" id="UP000245956"/>
    </source>
</evidence>
<gene>
    <name evidence="6" type="ORF">PCL_06673</name>
</gene>